<evidence type="ECO:0000256" key="2">
    <source>
        <dbReference type="ARBA" id="ARBA00023125"/>
    </source>
</evidence>
<keyword evidence="8" id="KW-1185">Reference proteome</keyword>
<dbReference type="Proteomes" id="UP000800303">
    <property type="component" value="Unassembled WGS sequence"/>
</dbReference>
<dbReference type="InterPro" id="IPR011006">
    <property type="entry name" value="CheY-like_superfamily"/>
</dbReference>
<dbReference type="InterPro" id="IPR001789">
    <property type="entry name" value="Sig_transdc_resp-reg_receiver"/>
</dbReference>
<protein>
    <submittedName>
        <fullName evidence="7">Response regulator</fullName>
    </submittedName>
</protein>
<evidence type="ECO:0000259" key="5">
    <source>
        <dbReference type="PROSITE" id="PS01124"/>
    </source>
</evidence>
<dbReference type="SMART" id="SM00342">
    <property type="entry name" value="HTH_ARAC"/>
    <property type="match status" value="1"/>
</dbReference>
<keyword evidence="3" id="KW-0804">Transcription</keyword>
<accession>A0ABX0F3W2</accession>
<dbReference type="InterPro" id="IPR009057">
    <property type="entry name" value="Homeodomain-like_sf"/>
</dbReference>
<dbReference type="RefSeq" id="WP_166273728.1">
    <property type="nucleotide sequence ID" value="NZ_JAAFGS010000002.1"/>
</dbReference>
<evidence type="ECO:0000313" key="8">
    <source>
        <dbReference type="Proteomes" id="UP000800303"/>
    </source>
</evidence>
<dbReference type="EMBL" id="JAAFGS010000002">
    <property type="protein sequence ID" value="NGZ75332.1"/>
    <property type="molecule type" value="Genomic_DNA"/>
</dbReference>
<dbReference type="PANTHER" id="PTHR43280:SF2">
    <property type="entry name" value="HTH-TYPE TRANSCRIPTIONAL REGULATOR EXSA"/>
    <property type="match status" value="1"/>
</dbReference>
<dbReference type="PANTHER" id="PTHR43280">
    <property type="entry name" value="ARAC-FAMILY TRANSCRIPTIONAL REGULATOR"/>
    <property type="match status" value="1"/>
</dbReference>
<evidence type="ECO:0000313" key="7">
    <source>
        <dbReference type="EMBL" id="NGZ75332.1"/>
    </source>
</evidence>
<dbReference type="PROSITE" id="PS50110">
    <property type="entry name" value="RESPONSE_REGULATORY"/>
    <property type="match status" value="1"/>
</dbReference>
<dbReference type="InterPro" id="IPR018060">
    <property type="entry name" value="HTH_AraC"/>
</dbReference>
<keyword evidence="1" id="KW-0805">Transcription regulation</keyword>
<dbReference type="SUPFAM" id="SSF52172">
    <property type="entry name" value="CheY-like"/>
    <property type="match status" value="1"/>
</dbReference>
<name>A0ABX0F3W2_9BACL</name>
<keyword evidence="4" id="KW-0597">Phosphoprotein</keyword>
<dbReference type="PRINTS" id="PR00032">
    <property type="entry name" value="HTHARAC"/>
</dbReference>
<dbReference type="Gene3D" id="1.10.10.60">
    <property type="entry name" value="Homeodomain-like"/>
    <property type="match status" value="2"/>
</dbReference>
<feature type="modified residue" description="4-aspartylphosphate" evidence="4">
    <location>
        <position position="57"/>
    </location>
</feature>
<dbReference type="InterPro" id="IPR020449">
    <property type="entry name" value="Tscrpt_reg_AraC-type_HTH"/>
</dbReference>
<dbReference type="PROSITE" id="PS01124">
    <property type="entry name" value="HTH_ARAC_FAMILY_2"/>
    <property type="match status" value="1"/>
</dbReference>
<dbReference type="Pfam" id="PF00072">
    <property type="entry name" value="Response_reg"/>
    <property type="match status" value="1"/>
</dbReference>
<proteinExistence type="predicted"/>
<organism evidence="7 8">
    <name type="scientific">Saccharibacillus alkalitolerans</name>
    <dbReference type="NCBI Taxonomy" id="2705290"/>
    <lineage>
        <taxon>Bacteria</taxon>
        <taxon>Bacillati</taxon>
        <taxon>Bacillota</taxon>
        <taxon>Bacilli</taxon>
        <taxon>Bacillales</taxon>
        <taxon>Paenibacillaceae</taxon>
        <taxon>Saccharibacillus</taxon>
    </lineage>
</organism>
<feature type="domain" description="Response regulatory" evidence="6">
    <location>
        <begin position="2"/>
        <end position="122"/>
    </location>
</feature>
<dbReference type="CDD" id="cd17536">
    <property type="entry name" value="REC_YesN-like"/>
    <property type="match status" value="1"/>
</dbReference>
<evidence type="ECO:0000256" key="4">
    <source>
        <dbReference type="PROSITE-ProRule" id="PRU00169"/>
    </source>
</evidence>
<dbReference type="SUPFAM" id="SSF46689">
    <property type="entry name" value="Homeodomain-like"/>
    <property type="match status" value="2"/>
</dbReference>
<sequence length="255" mass="28977">MKIMIADDEDLIRLGLEKICLREVPGAEIVGSHRSGAEAWNRLSTLPPGGIDALITDIRMPVMDGFELIRRSREIMPNLPVIVLSGFNDFEYARRALRFGVTDYLLKPIDKPELLALLTQIRSARKKEEELSAGSDAPETESSPDHYAVERLKSMIESEYAEPLEFAELAERLGMNPSYVSRLFKLETGQTLTDYLIALRMDRAKRLLVEQPELKNYEVAEKVGYGDPVHFNKLFKKIVGMTPKDYKNNAFRSRS</sequence>
<dbReference type="Pfam" id="PF12833">
    <property type="entry name" value="HTH_18"/>
    <property type="match status" value="1"/>
</dbReference>
<reference evidence="7 8" key="1">
    <citation type="submission" date="2020-01" db="EMBL/GenBank/DDBJ databases">
        <title>Polyphasic characterisation and genomic insights into a novel alkali tolerant bacterium VR-M41.</title>
        <authorList>
            <person name="Vemuluri V.R."/>
        </authorList>
    </citation>
    <scope>NUCLEOTIDE SEQUENCE [LARGE SCALE GENOMIC DNA]</scope>
    <source>
        <strain evidence="7 8">VR-M41</strain>
    </source>
</reference>
<evidence type="ECO:0000256" key="1">
    <source>
        <dbReference type="ARBA" id="ARBA00023015"/>
    </source>
</evidence>
<dbReference type="SMART" id="SM00448">
    <property type="entry name" value="REC"/>
    <property type="match status" value="1"/>
</dbReference>
<evidence type="ECO:0000256" key="3">
    <source>
        <dbReference type="ARBA" id="ARBA00023163"/>
    </source>
</evidence>
<comment type="caution">
    <text evidence="7">The sequence shown here is derived from an EMBL/GenBank/DDBJ whole genome shotgun (WGS) entry which is preliminary data.</text>
</comment>
<gene>
    <name evidence="7" type="ORF">GYN08_08365</name>
</gene>
<feature type="domain" description="HTH araC/xylS-type" evidence="5">
    <location>
        <begin position="150"/>
        <end position="249"/>
    </location>
</feature>
<keyword evidence="2" id="KW-0238">DNA-binding</keyword>
<dbReference type="Gene3D" id="3.40.50.2300">
    <property type="match status" value="1"/>
</dbReference>
<evidence type="ECO:0000259" key="6">
    <source>
        <dbReference type="PROSITE" id="PS50110"/>
    </source>
</evidence>